<accession>A0AAV6MQG5</accession>
<evidence type="ECO:0000313" key="3">
    <source>
        <dbReference type="EMBL" id="KAG6585371.1"/>
    </source>
</evidence>
<feature type="non-terminal residue" evidence="3">
    <location>
        <position position="1"/>
    </location>
</feature>
<dbReference type="GO" id="GO:0003700">
    <property type="term" value="F:DNA-binding transcription factor activity"/>
    <property type="evidence" value="ECO:0007669"/>
    <property type="project" value="InterPro"/>
</dbReference>
<dbReference type="Proteomes" id="UP000685013">
    <property type="component" value="Chromosome 12"/>
</dbReference>
<dbReference type="AlphaFoldDB" id="A0AAV6MQG5"/>
<evidence type="ECO:0000259" key="2">
    <source>
        <dbReference type="Pfam" id="PF04542"/>
    </source>
</evidence>
<protein>
    <submittedName>
        <fullName evidence="3">RNA polymerase sigma factor sigC</fullName>
    </submittedName>
</protein>
<reference evidence="3 4" key="1">
    <citation type="journal article" date="2021" name="Hortic Res">
        <title>The domestication of Cucurbita argyrosperma as revealed by the genome of its wild relative.</title>
        <authorList>
            <person name="Barrera-Redondo J."/>
            <person name="Sanchez-de la Vega G."/>
            <person name="Aguirre-Liguori J.A."/>
            <person name="Castellanos-Morales G."/>
            <person name="Gutierrez-Guerrero Y.T."/>
            <person name="Aguirre-Dugua X."/>
            <person name="Aguirre-Planter E."/>
            <person name="Tenaillon M.I."/>
            <person name="Lira-Saade R."/>
            <person name="Eguiarte L.E."/>
        </authorList>
    </citation>
    <scope>NUCLEOTIDE SEQUENCE [LARGE SCALE GENOMIC DNA]</scope>
    <source>
        <strain evidence="3">JBR-2021</strain>
    </source>
</reference>
<dbReference type="EMBL" id="JAGKQH010000012">
    <property type="protein sequence ID" value="KAG6585371.1"/>
    <property type="molecule type" value="Genomic_DNA"/>
</dbReference>
<dbReference type="InterPro" id="IPR050239">
    <property type="entry name" value="Sigma-70_RNA_pol_init_factors"/>
</dbReference>
<comment type="caution">
    <text evidence="3">The sequence shown here is derived from an EMBL/GenBank/DDBJ whole genome shotgun (WGS) entry which is preliminary data.</text>
</comment>
<dbReference type="PANTHER" id="PTHR30603:SF13">
    <property type="entry name" value="RNA POLYMERASE SIGMA FACTOR SIGC"/>
    <property type="match status" value="1"/>
</dbReference>
<sequence>MRMHTALPGIASEFTLCHFLHIFVFMKLAAFKESGQISNGVFKFRLIVAGAPLPRLPQMPINNKARPQGHLHYGLKCTRPSRVDDNFSAGMLSLGRDGQNDLAIEDGGYHNVNPKTDGQNDDVVVYSGKRAGRRSVKERAVDNADKVASQLLTTRAVANLERIRETLEKETGKISSMSCWANAAGVDIKDLQKQLQFGWFCQDELLRTTNSLVRFLSKKYQCSGLPMEDLVQAGAVGVLQGVERFDPKRGFTLSTYIHYWIRKLMSSVVARNSRGIQIPWSLTKAMNQIQKARKVLNNGSSRYSDDDIAKATGLPLAKVRLVNNCLRVVGSIDQKRSDGLNVKYMKFAADTSIQSPEETVKRKLMKIDIFNLLVRVGIKGEAGPGYAIRTCRFPTQNLQQAKEAKVHTKKATVTRNHDELFISQSSTFRAKNSVQFHTQTHQPTASSLFCRANSRVSPFLRTRRMYSEFREIVVFMVDLVLLFPIEFANSTANPYRNL</sequence>
<organism evidence="3 4">
    <name type="scientific">Cucurbita argyrosperma subsp. sororia</name>
    <dbReference type="NCBI Taxonomy" id="37648"/>
    <lineage>
        <taxon>Eukaryota</taxon>
        <taxon>Viridiplantae</taxon>
        <taxon>Streptophyta</taxon>
        <taxon>Embryophyta</taxon>
        <taxon>Tracheophyta</taxon>
        <taxon>Spermatophyta</taxon>
        <taxon>Magnoliopsida</taxon>
        <taxon>eudicotyledons</taxon>
        <taxon>Gunneridae</taxon>
        <taxon>Pentapetalae</taxon>
        <taxon>rosids</taxon>
        <taxon>fabids</taxon>
        <taxon>Cucurbitales</taxon>
        <taxon>Cucurbitaceae</taxon>
        <taxon>Cucurbiteae</taxon>
        <taxon>Cucurbita</taxon>
    </lineage>
</organism>
<feature type="domain" description="RNA polymerase sigma-70 region 2" evidence="2">
    <location>
        <begin position="210"/>
        <end position="274"/>
    </location>
</feature>
<comment type="similarity">
    <text evidence="1">Belongs to the sigma-70 factor family.</text>
</comment>
<keyword evidence="4" id="KW-1185">Reference proteome</keyword>
<gene>
    <name evidence="3" type="primary">SIGC</name>
    <name evidence="3" type="ORF">SDJN03_18104</name>
</gene>
<dbReference type="GO" id="GO:0006352">
    <property type="term" value="P:DNA-templated transcription initiation"/>
    <property type="evidence" value="ECO:0007669"/>
    <property type="project" value="InterPro"/>
</dbReference>
<evidence type="ECO:0000313" key="4">
    <source>
        <dbReference type="Proteomes" id="UP000685013"/>
    </source>
</evidence>
<dbReference type="InterPro" id="IPR007627">
    <property type="entry name" value="RNA_pol_sigma70_r2"/>
</dbReference>
<dbReference type="Pfam" id="PF04542">
    <property type="entry name" value="Sigma70_r2"/>
    <property type="match status" value="1"/>
</dbReference>
<evidence type="ECO:0000256" key="1">
    <source>
        <dbReference type="ARBA" id="ARBA00007788"/>
    </source>
</evidence>
<name>A0AAV6MQG5_9ROSI</name>
<dbReference type="PANTHER" id="PTHR30603">
    <property type="entry name" value="RNA POLYMERASE SIGMA FACTOR RPO"/>
    <property type="match status" value="1"/>
</dbReference>
<proteinExistence type="inferred from homology"/>